<evidence type="ECO:0000313" key="1">
    <source>
        <dbReference type="EMBL" id="TGY90327.1"/>
    </source>
</evidence>
<dbReference type="EMBL" id="SRXW01000001">
    <property type="protein sequence ID" value="TGY90327.1"/>
    <property type="molecule type" value="Genomic_DNA"/>
</dbReference>
<proteinExistence type="predicted"/>
<keyword evidence="2" id="KW-1185">Reference proteome</keyword>
<dbReference type="AlphaFoldDB" id="A0A4S2H3X0"/>
<reference evidence="1 2" key="1">
    <citation type="journal article" date="2017" name="Int. J. Syst. Evol. Microbiol.">
        <title>Marinicauda algicola sp. nov., isolated from a marine red alga Rhodosorus marinus.</title>
        <authorList>
            <person name="Jeong S.E."/>
            <person name="Jeon S.H."/>
            <person name="Chun B.H."/>
            <person name="Kim D.W."/>
            <person name="Jeon C.O."/>
        </authorList>
    </citation>
    <scope>NUCLEOTIDE SEQUENCE [LARGE SCALE GENOMIC DNA]</scope>
    <source>
        <strain evidence="1 2">JCM 31718</strain>
    </source>
</reference>
<organism evidence="1 2">
    <name type="scientific">Marinicauda algicola</name>
    <dbReference type="NCBI Taxonomy" id="2029849"/>
    <lineage>
        <taxon>Bacteria</taxon>
        <taxon>Pseudomonadati</taxon>
        <taxon>Pseudomonadota</taxon>
        <taxon>Alphaproteobacteria</taxon>
        <taxon>Maricaulales</taxon>
        <taxon>Maricaulaceae</taxon>
        <taxon>Marinicauda</taxon>
    </lineage>
</organism>
<dbReference type="InterPro" id="IPR036390">
    <property type="entry name" value="WH_DNA-bd_sf"/>
</dbReference>
<evidence type="ECO:0000313" key="2">
    <source>
        <dbReference type="Proteomes" id="UP000308054"/>
    </source>
</evidence>
<sequence length="101" mass="11281">MIVREIILAELRTEGGCSAAELAIRLGWRPASVRAEISRLRAGGLPIRRQVRGRWRAAIYSLCEPGDLNPSLLTELRRLSDRQLETLIGAIEAERMLGFTP</sequence>
<dbReference type="Proteomes" id="UP000308054">
    <property type="component" value="Unassembled WGS sequence"/>
</dbReference>
<dbReference type="InterPro" id="IPR036388">
    <property type="entry name" value="WH-like_DNA-bd_sf"/>
</dbReference>
<dbReference type="RefSeq" id="WP_135994825.1">
    <property type="nucleotide sequence ID" value="NZ_CP071057.1"/>
</dbReference>
<accession>A0A4S2H3X0</accession>
<dbReference type="OrthoDB" id="8448256at2"/>
<dbReference type="Gene3D" id="1.10.10.10">
    <property type="entry name" value="Winged helix-like DNA-binding domain superfamily/Winged helix DNA-binding domain"/>
    <property type="match status" value="1"/>
</dbReference>
<name>A0A4S2H3X0_9PROT</name>
<dbReference type="SUPFAM" id="SSF46785">
    <property type="entry name" value="Winged helix' DNA-binding domain"/>
    <property type="match status" value="1"/>
</dbReference>
<comment type="caution">
    <text evidence="1">The sequence shown here is derived from an EMBL/GenBank/DDBJ whole genome shotgun (WGS) entry which is preliminary data.</text>
</comment>
<protein>
    <submittedName>
        <fullName evidence="1">Uncharacterized protein</fullName>
    </submittedName>
</protein>
<gene>
    <name evidence="1" type="ORF">E5163_04155</name>
</gene>